<gene>
    <name evidence="2" type="ORF">V1264_019082</name>
</gene>
<sequence>MKSAIFLLVAFTIASVHGGIPPVTFVDLAKRGGVLTYDVNVSKCDVKLPDTLPAYSFGDVLNEVYVEYADDTKWRLYTTNERPVNSSRFQTENGAWRITEVEFTPDSMEDGTAVITLTDIEQGAQGKVLATGTITCKISTGGFSVNLQRAGGGDLEHETDVMKAFQRGDAMTFAADLNTCAKGGYRYSRPGASAPLAGNASETIGARIDGYRIPRNAQQGSLEFTAVLVTPKEREVFNVRIQGKNQVEVKAYALTRPSAEPTPVVTYRCHLGVGGSFHIYHT</sequence>
<dbReference type="EMBL" id="JBAMIC010000008">
    <property type="protein sequence ID" value="KAK7104348.1"/>
    <property type="molecule type" value="Genomic_DNA"/>
</dbReference>
<dbReference type="AlphaFoldDB" id="A0AAN9BE52"/>
<feature type="signal peptide" evidence="1">
    <location>
        <begin position="1"/>
        <end position="18"/>
    </location>
</feature>
<dbReference type="Proteomes" id="UP001374579">
    <property type="component" value="Unassembled WGS sequence"/>
</dbReference>
<organism evidence="2 3">
    <name type="scientific">Littorina saxatilis</name>
    <dbReference type="NCBI Taxonomy" id="31220"/>
    <lineage>
        <taxon>Eukaryota</taxon>
        <taxon>Metazoa</taxon>
        <taxon>Spiralia</taxon>
        <taxon>Lophotrochozoa</taxon>
        <taxon>Mollusca</taxon>
        <taxon>Gastropoda</taxon>
        <taxon>Caenogastropoda</taxon>
        <taxon>Littorinimorpha</taxon>
        <taxon>Littorinoidea</taxon>
        <taxon>Littorinidae</taxon>
        <taxon>Littorina</taxon>
    </lineage>
</organism>
<feature type="chain" id="PRO_5042958634" evidence="1">
    <location>
        <begin position="19"/>
        <end position="282"/>
    </location>
</feature>
<keyword evidence="3" id="KW-1185">Reference proteome</keyword>
<proteinExistence type="predicted"/>
<name>A0AAN9BE52_9CAEN</name>
<evidence type="ECO:0000313" key="2">
    <source>
        <dbReference type="EMBL" id="KAK7104348.1"/>
    </source>
</evidence>
<accession>A0AAN9BE52</accession>
<protein>
    <submittedName>
        <fullName evidence="2">Uncharacterized protein</fullName>
    </submittedName>
</protein>
<comment type="caution">
    <text evidence="2">The sequence shown here is derived from an EMBL/GenBank/DDBJ whole genome shotgun (WGS) entry which is preliminary data.</text>
</comment>
<evidence type="ECO:0000313" key="3">
    <source>
        <dbReference type="Proteomes" id="UP001374579"/>
    </source>
</evidence>
<evidence type="ECO:0000256" key="1">
    <source>
        <dbReference type="SAM" id="SignalP"/>
    </source>
</evidence>
<reference evidence="2 3" key="1">
    <citation type="submission" date="2024-02" db="EMBL/GenBank/DDBJ databases">
        <title>Chromosome-scale genome assembly of the rough periwinkle Littorina saxatilis.</title>
        <authorList>
            <person name="De Jode A."/>
            <person name="Faria R."/>
            <person name="Formenti G."/>
            <person name="Sims Y."/>
            <person name="Smith T.P."/>
            <person name="Tracey A."/>
            <person name="Wood J.M.D."/>
            <person name="Zagrodzka Z.B."/>
            <person name="Johannesson K."/>
            <person name="Butlin R.K."/>
            <person name="Leder E.H."/>
        </authorList>
    </citation>
    <scope>NUCLEOTIDE SEQUENCE [LARGE SCALE GENOMIC DNA]</scope>
    <source>
        <strain evidence="2">Snail1</strain>
        <tissue evidence="2">Muscle</tissue>
    </source>
</reference>
<keyword evidence="1" id="KW-0732">Signal</keyword>